<evidence type="ECO:0000313" key="3">
    <source>
        <dbReference type="EMBL" id="SMB96498.1"/>
    </source>
</evidence>
<sequence>MQLQIVTDSSADLPKEIINKYSIEVVPLSIQIKNETFLDQVEINNETFYKSLESSKEMPKTSRPAPAYYVDVFEKLSKKGPIVCITLSSGLSGSYESAVLAKSMVNAKIEIIDSLNASLGTGMNVIKACDLREEGKSFEEIVEKVITYRDNLNTFFTIDTLEYIVKGGRLSSWEGAIGQVFDIKPILYNLPDGTIGTLEKVRGRKKALKKLVKLVEETGKDFTKIKIGISHTKCLSEALEIKAILNESLKPQEIIISELGPTIGAHTGLGAILIAL</sequence>
<dbReference type="AlphaFoldDB" id="A0A1W1VT18"/>
<evidence type="ECO:0000256" key="1">
    <source>
        <dbReference type="ARBA" id="ARBA00003238"/>
    </source>
</evidence>
<organism evidence="3 4">
    <name type="scientific">Desulfonispora thiosulfatigenes DSM 11270</name>
    <dbReference type="NCBI Taxonomy" id="656914"/>
    <lineage>
        <taxon>Bacteria</taxon>
        <taxon>Bacillati</taxon>
        <taxon>Bacillota</taxon>
        <taxon>Clostridia</taxon>
        <taxon>Eubacteriales</taxon>
        <taxon>Peptococcaceae</taxon>
        <taxon>Desulfonispora</taxon>
    </lineage>
</organism>
<dbReference type="OrthoDB" id="9780216at2"/>
<name>A0A1W1VT18_DESTI</name>
<dbReference type="InterPro" id="IPR043168">
    <property type="entry name" value="DegV_C"/>
</dbReference>
<dbReference type="Proteomes" id="UP000192731">
    <property type="component" value="Unassembled WGS sequence"/>
</dbReference>
<dbReference type="NCBIfam" id="TIGR00762">
    <property type="entry name" value="DegV"/>
    <property type="match status" value="1"/>
</dbReference>
<dbReference type="SUPFAM" id="SSF82549">
    <property type="entry name" value="DAK1/DegV-like"/>
    <property type="match status" value="1"/>
</dbReference>
<dbReference type="STRING" id="656914.SAMN00017405_1565"/>
<dbReference type="Gene3D" id="3.30.1180.10">
    <property type="match status" value="1"/>
</dbReference>
<dbReference type="GO" id="GO:0008289">
    <property type="term" value="F:lipid binding"/>
    <property type="evidence" value="ECO:0007669"/>
    <property type="project" value="UniProtKB-KW"/>
</dbReference>
<evidence type="ECO:0000313" key="4">
    <source>
        <dbReference type="Proteomes" id="UP000192731"/>
    </source>
</evidence>
<dbReference type="EMBL" id="FWWT01000023">
    <property type="protein sequence ID" value="SMB96498.1"/>
    <property type="molecule type" value="Genomic_DNA"/>
</dbReference>
<evidence type="ECO:0000256" key="2">
    <source>
        <dbReference type="ARBA" id="ARBA00023121"/>
    </source>
</evidence>
<comment type="function">
    <text evidence="1">May bind long-chain fatty acids, such as palmitate, and may play a role in lipid transport or fatty acid metabolism.</text>
</comment>
<reference evidence="3 4" key="1">
    <citation type="submission" date="2017-04" db="EMBL/GenBank/DDBJ databases">
        <authorList>
            <person name="Afonso C.L."/>
            <person name="Miller P.J."/>
            <person name="Scott M.A."/>
            <person name="Spackman E."/>
            <person name="Goraichik I."/>
            <person name="Dimitrov K.M."/>
            <person name="Suarez D.L."/>
            <person name="Swayne D.E."/>
        </authorList>
    </citation>
    <scope>NUCLEOTIDE SEQUENCE [LARGE SCALE GENOMIC DNA]</scope>
    <source>
        <strain evidence="3 4">DSM 11270</strain>
    </source>
</reference>
<dbReference type="PROSITE" id="PS51482">
    <property type="entry name" value="DEGV"/>
    <property type="match status" value="1"/>
</dbReference>
<keyword evidence="2" id="KW-0446">Lipid-binding</keyword>
<dbReference type="Pfam" id="PF02645">
    <property type="entry name" value="DegV"/>
    <property type="match status" value="1"/>
</dbReference>
<keyword evidence="4" id="KW-1185">Reference proteome</keyword>
<dbReference type="PANTHER" id="PTHR33434:SF3">
    <property type="entry name" value="DEGV DOMAIN-CONTAINING PROTEIN YITS"/>
    <property type="match status" value="1"/>
</dbReference>
<proteinExistence type="predicted"/>
<dbReference type="InterPro" id="IPR050270">
    <property type="entry name" value="DegV_domain_contain"/>
</dbReference>
<protein>
    <submittedName>
        <fullName evidence="3">EDD domain protein, DegV family</fullName>
    </submittedName>
</protein>
<dbReference type="PANTHER" id="PTHR33434">
    <property type="entry name" value="DEGV DOMAIN-CONTAINING PROTEIN DR_1986-RELATED"/>
    <property type="match status" value="1"/>
</dbReference>
<dbReference type="InterPro" id="IPR003797">
    <property type="entry name" value="DegV"/>
</dbReference>
<gene>
    <name evidence="3" type="ORF">SAMN00017405_1565</name>
</gene>
<dbReference type="Gene3D" id="3.40.50.10170">
    <property type="match status" value="1"/>
</dbReference>
<dbReference type="RefSeq" id="WP_084054410.1">
    <property type="nucleotide sequence ID" value="NZ_FWWT01000023.1"/>
</dbReference>
<accession>A0A1W1VT18</accession>